<organism evidence="2 3">
    <name type="scientific">Brachionus calyciflorus</name>
    <dbReference type="NCBI Taxonomy" id="104777"/>
    <lineage>
        <taxon>Eukaryota</taxon>
        <taxon>Metazoa</taxon>
        <taxon>Spiralia</taxon>
        <taxon>Gnathifera</taxon>
        <taxon>Rotifera</taxon>
        <taxon>Eurotatoria</taxon>
        <taxon>Monogononta</taxon>
        <taxon>Pseudotrocha</taxon>
        <taxon>Ploima</taxon>
        <taxon>Brachionidae</taxon>
        <taxon>Brachionus</taxon>
    </lineage>
</organism>
<dbReference type="EMBL" id="CAJNOC010007861">
    <property type="protein sequence ID" value="CAF1106230.1"/>
    <property type="molecule type" value="Genomic_DNA"/>
</dbReference>
<keyword evidence="3" id="KW-1185">Reference proteome</keyword>
<feature type="coiled-coil region" evidence="1">
    <location>
        <begin position="91"/>
        <end position="118"/>
    </location>
</feature>
<comment type="caution">
    <text evidence="2">The sequence shown here is derived from an EMBL/GenBank/DDBJ whole genome shotgun (WGS) entry which is preliminary data.</text>
</comment>
<evidence type="ECO:0000256" key="1">
    <source>
        <dbReference type="SAM" id="Coils"/>
    </source>
</evidence>
<dbReference type="Proteomes" id="UP000663879">
    <property type="component" value="Unassembled WGS sequence"/>
</dbReference>
<dbReference type="AlphaFoldDB" id="A0A814PD10"/>
<gene>
    <name evidence="2" type="ORF">OXX778_LOCUS21401</name>
</gene>
<reference evidence="2" key="1">
    <citation type="submission" date="2021-02" db="EMBL/GenBank/DDBJ databases">
        <authorList>
            <person name="Nowell W R."/>
        </authorList>
    </citation>
    <scope>NUCLEOTIDE SEQUENCE</scope>
    <source>
        <strain evidence="2">Ploen Becks lab</strain>
    </source>
</reference>
<proteinExistence type="predicted"/>
<accession>A0A814PD10</accession>
<protein>
    <submittedName>
        <fullName evidence="2">Uncharacterized protein</fullName>
    </submittedName>
</protein>
<name>A0A814PD10_9BILA</name>
<evidence type="ECO:0000313" key="3">
    <source>
        <dbReference type="Proteomes" id="UP000663879"/>
    </source>
</evidence>
<sequence length="136" mass="15728">MRKWGTILSLTQMQAKSLAYRLDKAISIYREVIKELNEISVSDQEKEERQNLAKATNDKKELAIQEIKNFKLDKDSDVNEHDEVSFLRSEFSKLSIEIERKNNRILELETKLMEIIEVGSQPKKGVHFSNPSAPPP</sequence>
<evidence type="ECO:0000313" key="2">
    <source>
        <dbReference type="EMBL" id="CAF1106230.1"/>
    </source>
</evidence>
<keyword evidence="1" id="KW-0175">Coiled coil</keyword>